<dbReference type="PANTHER" id="PTHR38468:SF1">
    <property type="entry name" value="SLL0939 PROTEIN"/>
    <property type="match status" value="1"/>
</dbReference>
<evidence type="ECO:0000256" key="1">
    <source>
        <dbReference type="SAM" id="MobiDB-lite"/>
    </source>
</evidence>
<protein>
    <submittedName>
        <fullName evidence="3">DUF1622 domain-containing protein</fullName>
    </submittedName>
</protein>
<reference evidence="3 4" key="1">
    <citation type="submission" date="2019-03" db="EMBL/GenBank/DDBJ databases">
        <title>Genomics of glacier-inhabiting Cryobacterium strains.</title>
        <authorList>
            <person name="Liu Q."/>
            <person name="Xin Y.-H."/>
        </authorList>
    </citation>
    <scope>NUCLEOTIDE SEQUENCE [LARGE SCALE GENOMIC DNA]</scope>
    <source>
        <strain evidence="4">TMT1-22</strain>
    </source>
</reference>
<keyword evidence="2" id="KW-0812">Transmembrane</keyword>
<organism evidence="3 4">
    <name type="scientific">Cryobacterium shii</name>
    <dbReference type="NCBI Taxonomy" id="1259235"/>
    <lineage>
        <taxon>Bacteria</taxon>
        <taxon>Bacillati</taxon>
        <taxon>Actinomycetota</taxon>
        <taxon>Actinomycetes</taxon>
        <taxon>Micrococcales</taxon>
        <taxon>Microbacteriaceae</taxon>
        <taxon>Cryobacterium</taxon>
    </lineage>
</organism>
<keyword evidence="2" id="KW-1133">Transmembrane helix</keyword>
<dbReference type="Pfam" id="PF07784">
    <property type="entry name" value="DUF1622"/>
    <property type="match status" value="1"/>
</dbReference>
<evidence type="ECO:0000313" key="4">
    <source>
        <dbReference type="Proteomes" id="UP000297403"/>
    </source>
</evidence>
<dbReference type="PANTHER" id="PTHR38468">
    <property type="entry name" value="SLL0939 PROTEIN"/>
    <property type="match status" value="1"/>
</dbReference>
<dbReference type="EMBL" id="SOFY01000018">
    <property type="protein sequence ID" value="TFC50717.1"/>
    <property type="molecule type" value="Genomic_DNA"/>
</dbReference>
<feature type="transmembrane region" description="Helical" evidence="2">
    <location>
        <begin position="58"/>
        <end position="76"/>
    </location>
</feature>
<dbReference type="InterPro" id="IPR012427">
    <property type="entry name" value="DUF1622"/>
</dbReference>
<evidence type="ECO:0000256" key="2">
    <source>
        <dbReference type="SAM" id="Phobius"/>
    </source>
</evidence>
<feature type="transmembrane region" description="Helical" evidence="2">
    <location>
        <begin position="16"/>
        <end position="38"/>
    </location>
</feature>
<name>A0AAQ2HGA3_9MICO</name>
<dbReference type="Proteomes" id="UP000297403">
    <property type="component" value="Unassembled WGS sequence"/>
</dbReference>
<dbReference type="RefSeq" id="WP_134367795.1">
    <property type="nucleotide sequence ID" value="NZ_SOFY01000018.1"/>
</dbReference>
<dbReference type="AlphaFoldDB" id="A0AAQ2HGA3"/>
<evidence type="ECO:0000313" key="3">
    <source>
        <dbReference type="EMBL" id="TFC50717.1"/>
    </source>
</evidence>
<proteinExistence type="predicted"/>
<sequence length="142" mass="14562">MDFEQVIAVVIRVVEAAGAAIMVLGGAAAVIAAVPAVLRADTRPGAYTGLRRNLGRAILLGLEVLIIADIIRTILVDPTPQSVLVLGAIVVIRVLLSFSLEVEMDGVWPWSRWRLAAGKGTATATSAGTGTDAGGAAAHPLS</sequence>
<feature type="region of interest" description="Disordered" evidence="1">
    <location>
        <begin position="123"/>
        <end position="142"/>
    </location>
</feature>
<comment type="caution">
    <text evidence="3">The sequence shown here is derived from an EMBL/GenBank/DDBJ whole genome shotgun (WGS) entry which is preliminary data.</text>
</comment>
<accession>A0AAQ2HGA3</accession>
<keyword evidence="2" id="KW-0472">Membrane</keyword>
<keyword evidence="4" id="KW-1185">Reference proteome</keyword>
<gene>
    <name evidence="3" type="ORF">E3O49_04700</name>
</gene>
<feature type="transmembrane region" description="Helical" evidence="2">
    <location>
        <begin position="82"/>
        <end position="102"/>
    </location>
</feature>